<keyword evidence="1" id="KW-0472">Membrane</keyword>
<keyword evidence="1" id="KW-1133">Transmembrane helix</keyword>
<dbReference type="EMBL" id="GBRH01258787">
    <property type="protein sequence ID" value="JAD39108.1"/>
    <property type="molecule type" value="Transcribed_RNA"/>
</dbReference>
<evidence type="ECO:0000313" key="2">
    <source>
        <dbReference type="EMBL" id="JAD39108.1"/>
    </source>
</evidence>
<proteinExistence type="predicted"/>
<accession>A0A0A8ZN80</accession>
<organism evidence="2">
    <name type="scientific">Arundo donax</name>
    <name type="common">Giant reed</name>
    <name type="synonym">Donax arundinaceus</name>
    <dbReference type="NCBI Taxonomy" id="35708"/>
    <lineage>
        <taxon>Eukaryota</taxon>
        <taxon>Viridiplantae</taxon>
        <taxon>Streptophyta</taxon>
        <taxon>Embryophyta</taxon>
        <taxon>Tracheophyta</taxon>
        <taxon>Spermatophyta</taxon>
        <taxon>Magnoliopsida</taxon>
        <taxon>Liliopsida</taxon>
        <taxon>Poales</taxon>
        <taxon>Poaceae</taxon>
        <taxon>PACMAD clade</taxon>
        <taxon>Arundinoideae</taxon>
        <taxon>Arundineae</taxon>
        <taxon>Arundo</taxon>
    </lineage>
</organism>
<reference evidence="2" key="2">
    <citation type="journal article" date="2015" name="Data Brief">
        <title>Shoot transcriptome of the giant reed, Arundo donax.</title>
        <authorList>
            <person name="Barrero R.A."/>
            <person name="Guerrero F.D."/>
            <person name="Moolhuijzen P."/>
            <person name="Goolsby J.A."/>
            <person name="Tidwell J."/>
            <person name="Bellgard S.E."/>
            <person name="Bellgard M.I."/>
        </authorList>
    </citation>
    <scope>NUCLEOTIDE SEQUENCE</scope>
    <source>
        <tissue evidence="2">Shoot tissue taken approximately 20 cm above the soil surface</tissue>
    </source>
</reference>
<evidence type="ECO:0000256" key="1">
    <source>
        <dbReference type="SAM" id="Phobius"/>
    </source>
</evidence>
<feature type="transmembrane region" description="Helical" evidence="1">
    <location>
        <begin position="21"/>
        <end position="39"/>
    </location>
</feature>
<name>A0A0A8ZN80_ARUDO</name>
<sequence length="40" mass="4761">MRTSLTPKSNCTRNYHLFFQAPYFWQSLIFFSISSSGYYA</sequence>
<reference evidence="2" key="1">
    <citation type="submission" date="2014-09" db="EMBL/GenBank/DDBJ databases">
        <authorList>
            <person name="Magalhaes I.L.F."/>
            <person name="Oliveira U."/>
            <person name="Santos F.R."/>
            <person name="Vidigal T.H.D.A."/>
            <person name="Brescovit A.D."/>
            <person name="Santos A.J."/>
        </authorList>
    </citation>
    <scope>NUCLEOTIDE SEQUENCE</scope>
    <source>
        <tissue evidence="2">Shoot tissue taken approximately 20 cm above the soil surface</tissue>
    </source>
</reference>
<dbReference type="AlphaFoldDB" id="A0A0A8ZN80"/>
<protein>
    <submittedName>
        <fullName evidence="2">Uncharacterized protein</fullName>
    </submittedName>
</protein>
<keyword evidence="1" id="KW-0812">Transmembrane</keyword>